<dbReference type="AlphaFoldDB" id="W2LIW8"/>
<dbReference type="Proteomes" id="UP000054423">
    <property type="component" value="Unassembled WGS sequence"/>
</dbReference>
<dbReference type="EMBL" id="KI678867">
    <property type="protein sequence ID" value="ETL96639.1"/>
    <property type="molecule type" value="Genomic_DNA"/>
</dbReference>
<accession>W2LIW8</accession>
<organism evidence="1">
    <name type="scientific">Phytophthora nicotianae</name>
    <name type="common">Potato buckeye rot agent</name>
    <name type="synonym">Phytophthora parasitica</name>
    <dbReference type="NCBI Taxonomy" id="4792"/>
    <lineage>
        <taxon>Eukaryota</taxon>
        <taxon>Sar</taxon>
        <taxon>Stramenopiles</taxon>
        <taxon>Oomycota</taxon>
        <taxon>Peronosporomycetes</taxon>
        <taxon>Peronosporales</taxon>
        <taxon>Peronosporaceae</taxon>
        <taxon>Phytophthora</taxon>
    </lineage>
</organism>
<proteinExistence type="predicted"/>
<gene>
    <name evidence="1" type="ORF">L917_05923</name>
</gene>
<sequence length="34" mass="4060">MQTRRSYIARRRNGNNVPERLRSSVNNCEIELLL</sequence>
<reference evidence="1" key="1">
    <citation type="submission" date="2013-11" db="EMBL/GenBank/DDBJ databases">
        <title>The Genome Sequence of Phytophthora parasitica CHvinca01.</title>
        <authorList>
            <consortium name="The Broad Institute Genomics Platform"/>
            <person name="Russ C."/>
            <person name="Tyler B."/>
            <person name="Panabieres F."/>
            <person name="Shan W."/>
            <person name="Tripathy S."/>
            <person name="Grunwald N."/>
            <person name="Machado M."/>
            <person name="Johnson C.S."/>
            <person name="Arredondo F."/>
            <person name="Hong C."/>
            <person name="Coffey M."/>
            <person name="Young S.K."/>
            <person name="Zeng Q."/>
            <person name="Gargeya S."/>
            <person name="Fitzgerald M."/>
            <person name="Abouelleil A."/>
            <person name="Alvarado L."/>
            <person name="Chapman S.B."/>
            <person name="Gainer-Dewar J."/>
            <person name="Goldberg J."/>
            <person name="Griggs A."/>
            <person name="Gujja S."/>
            <person name="Hansen M."/>
            <person name="Howarth C."/>
            <person name="Imamovic A."/>
            <person name="Ireland A."/>
            <person name="Larimer J."/>
            <person name="McCowan C."/>
            <person name="Murphy C."/>
            <person name="Pearson M."/>
            <person name="Poon T.W."/>
            <person name="Priest M."/>
            <person name="Roberts A."/>
            <person name="Saif S."/>
            <person name="Shea T."/>
            <person name="Sykes S."/>
            <person name="Wortman J."/>
            <person name="Nusbaum C."/>
            <person name="Birren B."/>
        </authorList>
    </citation>
    <scope>NUCLEOTIDE SEQUENCE [LARGE SCALE GENOMIC DNA]</scope>
    <source>
        <strain evidence="1">CHvinca01</strain>
    </source>
</reference>
<evidence type="ECO:0000313" key="1">
    <source>
        <dbReference type="EMBL" id="ETL96639.1"/>
    </source>
</evidence>
<name>W2LIW8_PHYNI</name>
<protein>
    <submittedName>
        <fullName evidence="1">Uncharacterized protein</fullName>
    </submittedName>
</protein>